<dbReference type="InterPro" id="IPR041881">
    <property type="entry name" value="PqqD_sf"/>
</dbReference>
<evidence type="ECO:0000313" key="1">
    <source>
        <dbReference type="EMBL" id="QTE29424.1"/>
    </source>
</evidence>
<keyword evidence="2" id="KW-1185">Reference proteome</keyword>
<dbReference type="EMBL" id="CP071868">
    <property type="protein sequence ID" value="QTE29424.1"/>
    <property type="molecule type" value="Genomic_DNA"/>
</dbReference>
<dbReference type="KEGG" id="psic:J4E96_19535"/>
<accession>A0A8A4ZC21</accession>
<dbReference type="Pfam" id="PF05402">
    <property type="entry name" value="PqqD"/>
    <property type="match status" value="1"/>
</dbReference>
<reference evidence="1" key="1">
    <citation type="submission" date="2021-03" db="EMBL/GenBank/DDBJ databases">
        <title>Pengzhenrongella sicca gen. nov., sp. nov., a new member of suborder Micrococcineae isolated from High-Arctic tundra soil.</title>
        <authorList>
            <person name="Peng F."/>
        </authorList>
    </citation>
    <scope>NUCLEOTIDE SEQUENCE</scope>
    <source>
        <strain evidence="1">LRZ-2</strain>
    </source>
</reference>
<proteinExistence type="predicted"/>
<protein>
    <submittedName>
        <fullName evidence="1">PqqD family protein</fullName>
    </submittedName>
</protein>
<evidence type="ECO:0000313" key="2">
    <source>
        <dbReference type="Proteomes" id="UP000663937"/>
    </source>
</evidence>
<sequence>MTSTESNPDGRTYQVVGDRVAWRQTDDEAVVLDLEDSVYYGLNPTGVLLWKRLAAGATRRDLVGMLVASGAPAERASADVDAFLTELGSYGLLTS</sequence>
<dbReference type="RefSeq" id="WP_227423703.1">
    <property type="nucleotide sequence ID" value="NZ_CP071868.1"/>
</dbReference>
<gene>
    <name evidence="1" type="ORF">J4E96_19535</name>
</gene>
<dbReference type="Proteomes" id="UP000663937">
    <property type="component" value="Chromosome"/>
</dbReference>
<dbReference type="InterPro" id="IPR008792">
    <property type="entry name" value="PQQD"/>
</dbReference>
<name>A0A8A4ZC21_9MICO</name>
<organism evidence="1 2">
    <name type="scientific">Pengzhenrongella sicca</name>
    <dbReference type="NCBI Taxonomy" id="2819238"/>
    <lineage>
        <taxon>Bacteria</taxon>
        <taxon>Bacillati</taxon>
        <taxon>Actinomycetota</taxon>
        <taxon>Actinomycetes</taxon>
        <taxon>Micrococcales</taxon>
        <taxon>Pengzhenrongella</taxon>
    </lineage>
</organism>
<dbReference type="Gene3D" id="1.10.10.1150">
    <property type="entry name" value="Coenzyme PQQ synthesis protein D (PqqD)"/>
    <property type="match status" value="1"/>
</dbReference>
<dbReference type="AlphaFoldDB" id="A0A8A4ZC21"/>